<evidence type="ECO:0000256" key="1">
    <source>
        <dbReference type="SAM" id="MobiDB-lite"/>
    </source>
</evidence>
<evidence type="ECO:0000313" key="2">
    <source>
        <dbReference type="EMBL" id="RDX51531.1"/>
    </source>
</evidence>
<dbReference type="AlphaFoldDB" id="A0A371DG48"/>
<keyword evidence="3" id="KW-1185">Reference proteome</keyword>
<accession>A0A371DG48</accession>
<dbReference type="EMBL" id="KZ857394">
    <property type="protein sequence ID" value="RDX51531.1"/>
    <property type="molecule type" value="Genomic_DNA"/>
</dbReference>
<feature type="compositionally biased region" description="Basic and acidic residues" evidence="1">
    <location>
        <begin position="18"/>
        <end position="28"/>
    </location>
</feature>
<evidence type="ECO:0000313" key="3">
    <source>
        <dbReference type="Proteomes" id="UP000256964"/>
    </source>
</evidence>
<name>A0A371DG48_9APHY</name>
<proteinExistence type="predicted"/>
<dbReference type="Proteomes" id="UP000256964">
    <property type="component" value="Unassembled WGS sequence"/>
</dbReference>
<feature type="region of interest" description="Disordered" evidence="1">
    <location>
        <begin position="18"/>
        <end position="37"/>
    </location>
</feature>
<gene>
    <name evidence="2" type="ORF">OH76DRAFT_300466</name>
</gene>
<organism evidence="2 3">
    <name type="scientific">Lentinus brumalis</name>
    <dbReference type="NCBI Taxonomy" id="2498619"/>
    <lineage>
        <taxon>Eukaryota</taxon>
        <taxon>Fungi</taxon>
        <taxon>Dikarya</taxon>
        <taxon>Basidiomycota</taxon>
        <taxon>Agaricomycotina</taxon>
        <taxon>Agaricomycetes</taxon>
        <taxon>Polyporales</taxon>
        <taxon>Polyporaceae</taxon>
        <taxon>Lentinus</taxon>
    </lineage>
</organism>
<sequence length="155" mass="17141">MTRHVRDLCAFTRPLRPDHLAHPTDRSRAGANESMEGKRAAEAGTRLPCFGLLKLDSTPHFTQDWIYSAANLGCSEGAYPQNIERHITFRDSLSMMVSRIISQARRWRGGLPDASAPTSCFSTSAAIIGGMYTVHDPGRSRTCLDAMKVPRARHS</sequence>
<protein>
    <submittedName>
        <fullName evidence="2">Uncharacterized protein</fullName>
    </submittedName>
</protein>
<reference evidence="2 3" key="1">
    <citation type="journal article" date="2018" name="Biotechnol. Biofuels">
        <title>Integrative visual omics of the white-rot fungus Polyporus brumalis exposes the biotechnological potential of its oxidative enzymes for delignifying raw plant biomass.</title>
        <authorList>
            <person name="Miyauchi S."/>
            <person name="Rancon A."/>
            <person name="Drula E."/>
            <person name="Hage H."/>
            <person name="Chaduli D."/>
            <person name="Favel A."/>
            <person name="Grisel S."/>
            <person name="Henrissat B."/>
            <person name="Herpoel-Gimbert I."/>
            <person name="Ruiz-Duenas F.J."/>
            <person name="Chevret D."/>
            <person name="Hainaut M."/>
            <person name="Lin J."/>
            <person name="Wang M."/>
            <person name="Pangilinan J."/>
            <person name="Lipzen A."/>
            <person name="Lesage-Meessen L."/>
            <person name="Navarro D."/>
            <person name="Riley R."/>
            <person name="Grigoriev I.V."/>
            <person name="Zhou S."/>
            <person name="Raouche S."/>
            <person name="Rosso M.N."/>
        </authorList>
    </citation>
    <scope>NUCLEOTIDE SEQUENCE [LARGE SCALE GENOMIC DNA]</scope>
    <source>
        <strain evidence="2 3">BRFM 1820</strain>
    </source>
</reference>